<feature type="repeat" description="WD" evidence="3">
    <location>
        <begin position="333"/>
        <end position="362"/>
    </location>
</feature>
<dbReference type="Pfam" id="PF00400">
    <property type="entry name" value="WD40"/>
    <property type="match status" value="5"/>
</dbReference>
<evidence type="ECO:0000313" key="6">
    <source>
        <dbReference type="Proteomes" id="UP001165190"/>
    </source>
</evidence>
<dbReference type="PANTHER" id="PTHR22844:SF387">
    <property type="entry name" value="F3I6.5 PROTEIN"/>
    <property type="match status" value="1"/>
</dbReference>
<dbReference type="AlphaFoldDB" id="A0A9W7LT57"/>
<dbReference type="InterPro" id="IPR011044">
    <property type="entry name" value="Quino_amine_DH_bsu"/>
</dbReference>
<organism evidence="5 6">
    <name type="scientific">Hibiscus trionum</name>
    <name type="common">Flower of an hour</name>
    <dbReference type="NCBI Taxonomy" id="183268"/>
    <lineage>
        <taxon>Eukaryota</taxon>
        <taxon>Viridiplantae</taxon>
        <taxon>Streptophyta</taxon>
        <taxon>Embryophyta</taxon>
        <taxon>Tracheophyta</taxon>
        <taxon>Spermatophyta</taxon>
        <taxon>Magnoliopsida</taxon>
        <taxon>eudicotyledons</taxon>
        <taxon>Gunneridae</taxon>
        <taxon>Pentapetalae</taxon>
        <taxon>rosids</taxon>
        <taxon>malvids</taxon>
        <taxon>Malvales</taxon>
        <taxon>Malvaceae</taxon>
        <taxon>Malvoideae</taxon>
        <taxon>Hibiscus</taxon>
    </lineage>
</organism>
<dbReference type="EMBL" id="BSYR01000011">
    <property type="protein sequence ID" value="GMI74946.1"/>
    <property type="molecule type" value="Genomic_DNA"/>
</dbReference>
<comment type="caution">
    <text evidence="5">The sequence shown here is derived from an EMBL/GenBank/DDBJ whole genome shotgun (WGS) entry which is preliminary data.</text>
</comment>
<dbReference type="InterPro" id="IPR020472">
    <property type="entry name" value="WD40_PAC1"/>
</dbReference>
<evidence type="ECO:0000256" key="4">
    <source>
        <dbReference type="SAM" id="MobiDB-lite"/>
    </source>
</evidence>
<feature type="repeat" description="WD" evidence="3">
    <location>
        <begin position="279"/>
        <end position="311"/>
    </location>
</feature>
<evidence type="ECO:0000313" key="5">
    <source>
        <dbReference type="EMBL" id="GMI74946.1"/>
    </source>
</evidence>
<dbReference type="InterPro" id="IPR015943">
    <property type="entry name" value="WD40/YVTN_repeat-like_dom_sf"/>
</dbReference>
<accession>A0A9W7LT57</accession>
<dbReference type="InterPro" id="IPR036322">
    <property type="entry name" value="WD40_repeat_dom_sf"/>
</dbReference>
<dbReference type="SUPFAM" id="SSF50978">
    <property type="entry name" value="WD40 repeat-like"/>
    <property type="match status" value="1"/>
</dbReference>
<dbReference type="Proteomes" id="UP001165190">
    <property type="component" value="Unassembled WGS sequence"/>
</dbReference>
<feature type="region of interest" description="Disordered" evidence="4">
    <location>
        <begin position="12"/>
        <end position="38"/>
    </location>
</feature>
<protein>
    <submittedName>
        <fullName evidence="5">Uncharacterized protein</fullName>
    </submittedName>
</protein>
<dbReference type="OrthoDB" id="674604at2759"/>
<gene>
    <name evidence="5" type="ORF">HRI_001163900</name>
</gene>
<reference evidence="5" key="1">
    <citation type="submission" date="2023-05" db="EMBL/GenBank/DDBJ databases">
        <title>Genome and transcriptome analyses reveal genes involved in the formation of fine ridges on petal epidermal cells in Hibiscus trionum.</title>
        <authorList>
            <person name="Koshimizu S."/>
            <person name="Masuda S."/>
            <person name="Ishii T."/>
            <person name="Shirasu K."/>
            <person name="Hoshino A."/>
            <person name="Arita M."/>
        </authorList>
    </citation>
    <scope>NUCLEOTIDE SEQUENCE</scope>
    <source>
        <strain evidence="5">Hamamatsu line</strain>
    </source>
</reference>
<dbReference type="Gene3D" id="2.130.10.10">
    <property type="entry name" value="YVTN repeat-like/Quinoprotein amine dehydrogenase"/>
    <property type="match status" value="3"/>
</dbReference>
<keyword evidence="6" id="KW-1185">Reference proteome</keyword>
<feature type="repeat" description="WD" evidence="3">
    <location>
        <begin position="187"/>
        <end position="228"/>
    </location>
</feature>
<dbReference type="InterPro" id="IPR045182">
    <property type="entry name" value="JINGUBANG-like"/>
</dbReference>
<name>A0A9W7LT57_HIBTR</name>
<evidence type="ECO:0000256" key="1">
    <source>
        <dbReference type="ARBA" id="ARBA00022574"/>
    </source>
</evidence>
<dbReference type="SUPFAM" id="SSF50969">
    <property type="entry name" value="YVTN repeat-like/Quinoprotein amine dehydrogenase"/>
    <property type="match status" value="1"/>
</dbReference>
<dbReference type="PROSITE" id="PS50294">
    <property type="entry name" value="WD_REPEATS_REGION"/>
    <property type="match status" value="2"/>
</dbReference>
<proteinExistence type="predicted"/>
<sequence>MGVLPCQFSCHKDDESQRGSNHLYSEPSSVSSISSQPSLQSVPSLASASHRHDEKITRAIHSKCVATFKNQSYVFTLGLAGKFLYGGSSNGEIRAWRLELDCSEQGDNINTDNVVATCSSAVKSLVVLGDKLFSAHHDNKIRVWRIQSHVNRKYKCLATLPTLNDRLWKSLSEKNYVQVRRHKKRTWIHHVDTVSALAISTDCSLLYSASWDRTFKIWRTSDFKCVESVQNAHDDAINAIVLSKDGFVHTGSADKRIKVWKKNHAGIKHKHSLVLSSTLEKHKSAVNALALSDDGTVLYSGACDRSILVWERESGGTTGGDDGEWRMVLLGALRGHTKAILCLAVVMDLVFSGSADKTVRIWRRGTDRSHCCLVVLEGHTKAVKCLTAAVDECNNTVNTTTEEGGSETISCTVCSGSLDYGIKVWQVSAPVF</sequence>
<dbReference type="PANTHER" id="PTHR22844">
    <property type="entry name" value="F-BOX AND WD40 DOMAIN PROTEIN"/>
    <property type="match status" value="1"/>
</dbReference>
<evidence type="ECO:0000256" key="3">
    <source>
        <dbReference type="PROSITE-ProRule" id="PRU00221"/>
    </source>
</evidence>
<dbReference type="PROSITE" id="PS50082">
    <property type="entry name" value="WD_REPEATS_2"/>
    <property type="match status" value="4"/>
</dbReference>
<keyword evidence="1 3" id="KW-0853">WD repeat</keyword>
<dbReference type="FunFam" id="2.130.10.10:FF:000775">
    <property type="entry name" value="BnaA09g28200D protein"/>
    <property type="match status" value="1"/>
</dbReference>
<feature type="compositionally biased region" description="Low complexity" evidence="4">
    <location>
        <begin position="28"/>
        <end position="38"/>
    </location>
</feature>
<dbReference type="InterPro" id="IPR001680">
    <property type="entry name" value="WD40_rpt"/>
</dbReference>
<evidence type="ECO:0000256" key="2">
    <source>
        <dbReference type="ARBA" id="ARBA00022737"/>
    </source>
</evidence>
<feature type="repeat" description="WD" evidence="3">
    <location>
        <begin position="230"/>
        <end position="261"/>
    </location>
</feature>
<keyword evidence="2" id="KW-0677">Repeat</keyword>
<dbReference type="SMART" id="SM00320">
    <property type="entry name" value="WD40"/>
    <property type="match status" value="7"/>
</dbReference>
<dbReference type="PRINTS" id="PR00320">
    <property type="entry name" value="GPROTEINBRPT"/>
</dbReference>
<feature type="compositionally biased region" description="Polar residues" evidence="4">
    <location>
        <begin position="18"/>
        <end position="27"/>
    </location>
</feature>